<proteinExistence type="predicted"/>
<evidence type="ECO:0000313" key="4">
    <source>
        <dbReference type="Proteomes" id="UP000008808"/>
    </source>
</evidence>
<dbReference type="RefSeq" id="WP_011414792.1">
    <property type="nucleotide sequence ID" value="NC_007722.1"/>
</dbReference>
<reference evidence="4" key="1">
    <citation type="journal article" date="2009" name="J. Bacteriol.">
        <title>Complete genome sequence of Erythrobacter litoralis HTCC2594.</title>
        <authorList>
            <person name="Oh H.M."/>
            <person name="Giovannoni S.J."/>
            <person name="Ferriera S."/>
            <person name="Johnson J."/>
            <person name="Cho J.C."/>
        </authorList>
    </citation>
    <scope>NUCLEOTIDE SEQUENCE [LARGE SCALE GENOMIC DNA]</scope>
    <source>
        <strain evidence="4">HTCC2594</strain>
    </source>
</reference>
<keyword evidence="2" id="KW-1133">Transmembrane helix</keyword>
<dbReference type="AlphaFoldDB" id="Q2N8M7"/>
<protein>
    <submittedName>
        <fullName evidence="3">Uncharacterized protein</fullName>
    </submittedName>
</protein>
<dbReference type="STRING" id="314225.ELI_09360"/>
<feature type="transmembrane region" description="Helical" evidence="2">
    <location>
        <begin position="652"/>
        <end position="672"/>
    </location>
</feature>
<feature type="region of interest" description="Disordered" evidence="1">
    <location>
        <begin position="622"/>
        <end position="646"/>
    </location>
</feature>
<dbReference type="EMBL" id="CP000157">
    <property type="protein sequence ID" value="ABC63964.1"/>
    <property type="molecule type" value="Genomic_DNA"/>
</dbReference>
<accession>Q2N8M7</accession>
<gene>
    <name evidence="3" type="ordered locus">ELI_09360</name>
</gene>
<sequence length="675" mass="72434">MSDTLTFPNHDGVTGGPPTIDGFFDPDYMITGETPEGGYVKGSQYVFGDGGIAPFVFRGIRNAGNGRICMAFMLRLTGAFAQDNRVFIALKPIFSGTDVTEYRMIEIAPVDDGIGSDAGSGTGANEIKTNIDPDNPPVGVDLEVFYRRGVVNAAIPSGIEWDDITPTNTTVRVRSWKPYSGATTEHAWSVEIELPTTVADGGTDWIDLANDFGLYFSVVEIVPVAPAMATEYVFPAGADEFQSMFTFDPQFGHGLLPPIPAGAMPGISFVGGWQGVGRRPAGSTSTTLTGLIESQVNGIGDDQDNELVALLENTGANDVTGVTAEFRLKNYGLPPGSPANWDKPNGLAPNPTVPMTVPVTASPADHAALASVWPIADVPTPVPTGLHQCMWVQLDSASTAAFGQSSMRRNMNIESFSAVEQEAEVSGEGYEEPADGSDHHDFFLQTFARRIVVPELIENEKDADDETMGLARNAIFVTRLKEREDGRDDNGEIIRDMSFATRARANVGNAARQFRDTVIHIWITRGYRLTDRTVTIGSNTYPLLDNSCGQFGVVGVHDGIKDPFTWQFKGKGLSQFKSGLYALKVPHKGTTRIGFRLEADPDVRPGDKSDLPRIEKVKPLESWKPGNVEGSGRPEKPGTGNGKKGKDKGGCLGLLVAMAAIPAAIVASLFGIDKV</sequence>
<dbReference type="Proteomes" id="UP000008808">
    <property type="component" value="Chromosome"/>
</dbReference>
<evidence type="ECO:0000256" key="2">
    <source>
        <dbReference type="SAM" id="Phobius"/>
    </source>
</evidence>
<name>Q2N8M7_ERYLH</name>
<keyword evidence="4" id="KW-1185">Reference proteome</keyword>
<dbReference type="KEGG" id="eli:ELI_09360"/>
<evidence type="ECO:0000313" key="3">
    <source>
        <dbReference type="EMBL" id="ABC63964.1"/>
    </source>
</evidence>
<organism evidence="3 4">
    <name type="scientific">Erythrobacter litoralis (strain HTCC2594)</name>
    <dbReference type="NCBI Taxonomy" id="314225"/>
    <lineage>
        <taxon>Bacteria</taxon>
        <taxon>Pseudomonadati</taxon>
        <taxon>Pseudomonadota</taxon>
        <taxon>Alphaproteobacteria</taxon>
        <taxon>Sphingomonadales</taxon>
        <taxon>Erythrobacteraceae</taxon>
        <taxon>Erythrobacter/Porphyrobacter group</taxon>
        <taxon>Erythrobacter</taxon>
    </lineage>
</organism>
<keyword evidence="2" id="KW-0472">Membrane</keyword>
<evidence type="ECO:0000256" key="1">
    <source>
        <dbReference type="SAM" id="MobiDB-lite"/>
    </source>
</evidence>
<keyword evidence="2" id="KW-0812">Transmembrane</keyword>
<dbReference type="HOGENOM" id="CLU_422634_0_0_5"/>
<dbReference type="OrthoDB" id="8478245at2"/>